<gene>
    <name evidence="2" type="ORF">GCM10009535_43790</name>
</gene>
<accession>A0ABN1HN55</accession>
<feature type="compositionally biased region" description="Low complexity" evidence="1">
    <location>
        <begin position="45"/>
        <end position="63"/>
    </location>
</feature>
<sequence length="63" mass="6597">MLDRTRTAERYTRSAAAAVTAVAALVLAAYAGPAKANTDSRPDVQRQATAPAADAMRTAAHQR</sequence>
<feature type="region of interest" description="Disordered" evidence="1">
    <location>
        <begin position="34"/>
        <end position="63"/>
    </location>
</feature>
<dbReference type="RefSeq" id="WP_344004628.1">
    <property type="nucleotide sequence ID" value="NZ_BAAAGU010000048.1"/>
</dbReference>
<organism evidence="2 3">
    <name type="scientific">Streptomyces thermocarboxydovorans</name>
    <dbReference type="NCBI Taxonomy" id="59298"/>
    <lineage>
        <taxon>Bacteria</taxon>
        <taxon>Bacillati</taxon>
        <taxon>Actinomycetota</taxon>
        <taxon>Actinomycetes</taxon>
        <taxon>Kitasatosporales</taxon>
        <taxon>Streptomycetaceae</taxon>
        <taxon>Streptomyces</taxon>
    </lineage>
</organism>
<evidence type="ECO:0000313" key="3">
    <source>
        <dbReference type="Proteomes" id="UP001500724"/>
    </source>
</evidence>
<dbReference type="EMBL" id="BAAAGU010000048">
    <property type="protein sequence ID" value="GAA0659688.1"/>
    <property type="molecule type" value="Genomic_DNA"/>
</dbReference>
<evidence type="ECO:0000313" key="2">
    <source>
        <dbReference type="EMBL" id="GAA0659688.1"/>
    </source>
</evidence>
<name>A0ABN1HN55_9ACTN</name>
<reference evidence="2 3" key="1">
    <citation type="journal article" date="2019" name="Int. J. Syst. Evol. Microbiol.">
        <title>The Global Catalogue of Microorganisms (GCM) 10K type strain sequencing project: providing services to taxonomists for standard genome sequencing and annotation.</title>
        <authorList>
            <consortium name="The Broad Institute Genomics Platform"/>
            <consortium name="The Broad Institute Genome Sequencing Center for Infectious Disease"/>
            <person name="Wu L."/>
            <person name="Ma J."/>
        </authorList>
    </citation>
    <scope>NUCLEOTIDE SEQUENCE [LARGE SCALE GENOMIC DNA]</scope>
    <source>
        <strain evidence="2 3">JCM 10367</strain>
    </source>
</reference>
<proteinExistence type="predicted"/>
<keyword evidence="3" id="KW-1185">Reference proteome</keyword>
<protein>
    <submittedName>
        <fullName evidence="2">Uncharacterized protein</fullName>
    </submittedName>
</protein>
<dbReference type="Proteomes" id="UP001500724">
    <property type="component" value="Unassembled WGS sequence"/>
</dbReference>
<evidence type="ECO:0000256" key="1">
    <source>
        <dbReference type="SAM" id="MobiDB-lite"/>
    </source>
</evidence>
<comment type="caution">
    <text evidence="2">The sequence shown here is derived from an EMBL/GenBank/DDBJ whole genome shotgun (WGS) entry which is preliminary data.</text>
</comment>